<protein>
    <submittedName>
        <fullName evidence="1 3">Uncharacterized protein</fullName>
    </submittedName>
</protein>
<dbReference type="WBParaSite" id="HPBE_0001297301-mRNA-1">
    <property type="protein sequence ID" value="HPBE_0001297301-mRNA-1"/>
    <property type="gene ID" value="HPBE_0001297301"/>
</dbReference>
<proteinExistence type="predicted"/>
<dbReference type="EMBL" id="UZAH01027718">
    <property type="protein sequence ID" value="VDO94394.1"/>
    <property type="molecule type" value="Genomic_DNA"/>
</dbReference>
<dbReference type="OrthoDB" id="5827533at2759"/>
<accession>A0A3P8AEM5</accession>
<evidence type="ECO:0000313" key="1">
    <source>
        <dbReference type="EMBL" id="VDO94394.1"/>
    </source>
</evidence>
<evidence type="ECO:0000313" key="2">
    <source>
        <dbReference type="Proteomes" id="UP000050761"/>
    </source>
</evidence>
<sequence>MELVLLNCGVDIKPNTLSEERQKESLINIHSNFDKVSKVCNVYDEASYCQQIVVDHRVSLVAVSFKCECPKGWFCPSDPSETPAFTEYALYSISSSLQLRAIGASTHAFPDVNTSIRSFGASVS</sequence>
<keyword evidence="2" id="KW-1185">Reference proteome</keyword>
<reference evidence="1 2" key="1">
    <citation type="submission" date="2018-11" db="EMBL/GenBank/DDBJ databases">
        <authorList>
            <consortium name="Pathogen Informatics"/>
        </authorList>
    </citation>
    <scope>NUCLEOTIDE SEQUENCE [LARGE SCALE GENOMIC DNA]</scope>
</reference>
<name>A0A3P8AEM5_HELPZ</name>
<dbReference type="AlphaFoldDB" id="A0A3P8AEM5"/>
<gene>
    <name evidence="1" type="ORF">HPBE_LOCUS12974</name>
</gene>
<evidence type="ECO:0000313" key="3">
    <source>
        <dbReference type="WBParaSite" id="HPBE_0001297301-mRNA-1"/>
    </source>
</evidence>
<reference evidence="3" key="2">
    <citation type="submission" date="2019-09" db="UniProtKB">
        <authorList>
            <consortium name="WormBaseParasite"/>
        </authorList>
    </citation>
    <scope>IDENTIFICATION</scope>
</reference>
<dbReference type="Proteomes" id="UP000050761">
    <property type="component" value="Unassembled WGS sequence"/>
</dbReference>
<organism evidence="1">
    <name type="scientific">Heligmosomoides polygyrus</name>
    <name type="common">Parasitic roundworm</name>
    <dbReference type="NCBI Taxonomy" id="6339"/>
    <lineage>
        <taxon>Eukaryota</taxon>
        <taxon>Metazoa</taxon>
        <taxon>Ecdysozoa</taxon>
        <taxon>Nematoda</taxon>
        <taxon>Chromadorea</taxon>
        <taxon>Rhabditida</taxon>
        <taxon>Rhabditina</taxon>
        <taxon>Rhabditomorpha</taxon>
        <taxon>Strongyloidea</taxon>
        <taxon>Heligmosomidae</taxon>
        <taxon>Heligmosomoides</taxon>
    </lineage>
</organism>